<dbReference type="SUPFAM" id="SSF81383">
    <property type="entry name" value="F-box domain"/>
    <property type="match status" value="1"/>
</dbReference>
<evidence type="ECO:0000256" key="2">
    <source>
        <dbReference type="ARBA" id="ARBA00022737"/>
    </source>
</evidence>
<reference evidence="7" key="1">
    <citation type="submission" date="2021-02" db="EMBL/GenBank/DDBJ databases">
        <authorList>
            <person name="Nowell W R."/>
        </authorList>
    </citation>
    <scope>NUCLEOTIDE SEQUENCE</scope>
</reference>
<keyword evidence="2" id="KW-0677">Repeat</keyword>
<dbReference type="Pfam" id="PF00400">
    <property type="entry name" value="WD40"/>
    <property type="match status" value="5"/>
</dbReference>
<feature type="domain" description="F-box" evidence="6">
    <location>
        <begin position="127"/>
        <end position="178"/>
    </location>
</feature>
<dbReference type="PROSITE" id="PS50082">
    <property type="entry name" value="WD_REPEATS_2"/>
    <property type="match status" value="3"/>
</dbReference>
<dbReference type="InterPro" id="IPR020472">
    <property type="entry name" value="WD40_PAC1"/>
</dbReference>
<evidence type="ECO:0000256" key="3">
    <source>
        <dbReference type="PROSITE-ProRule" id="PRU00221"/>
    </source>
</evidence>
<dbReference type="Proteomes" id="UP000663852">
    <property type="component" value="Unassembled WGS sequence"/>
</dbReference>
<dbReference type="InterPro" id="IPR001680">
    <property type="entry name" value="WD40_rpt"/>
</dbReference>
<feature type="repeat" description="WD" evidence="3">
    <location>
        <begin position="258"/>
        <end position="298"/>
    </location>
</feature>
<evidence type="ECO:0000259" key="6">
    <source>
        <dbReference type="PROSITE" id="PS50181"/>
    </source>
</evidence>
<keyword evidence="1 3" id="KW-0853">WD repeat</keyword>
<dbReference type="Pfam" id="PF12937">
    <property type="entry name" value="F-box-like"/>
    <property type="match status" value="1"/>
</dbReference>
<feature type="region of interest" description="Disordered" evidence="4">
    <location>
        <begin position="16"/>
        <end position="53"/>
    </location>
</feature>
<evidence type="ECO:0000256" key="4">
    <source>
        <dbReference type="SAM" id="MobiDB-lite"/>
    </source>
</evidence>
<keyword evidence="5" id="KW-1133">Transmembrane helix</keyword>
<dbReference type="SMART" id="SM00320">
    <property type="entry name" value="WD40"/>
    <property type="match status" value="6"/>
</dbReference>
<keyword evidence="5" id="KW-0472">Membrane</keyword>
<gene>
    <name evidence="7" type="ORF">EDS130_LOCUS15621</name>
</gene>
<dbReference type="InterPro" id="IPR036047">
    <property type="entry name" value="F-box-like_dom_sf"/>
</dbReference>
<dbReference type="PANTHER" id="PTHR19848">
    <property type="entry name" value="WD40 REPEAT PROTEIN"/>
    <property type="match status" value="1"/>
</dbReference>
<feature type="repeat" description="WD" evidence="3">
    <location>
        <begin position="218"/>
        <end position="257"/>
    </location>
</feature>
<dbReference type="PROSITE" id="PS50294">
    <property type="entry name" value="WD_REPEATS_REGION"/>
    <property type="match status" value="2"/>
</dbReference>
<dbReference type="SUPFAM" id="SSF50978">
    <property type="entry name" value="WD40 repeat-like"/>
    <property type="match status" value="1"/>
</dbReference>
<dbReference type="Gene3D" id="1.20.1280.50">
    <property type="match status" value="1"/>
</dbReference>
<accession>A0A814HWS0</accession>
<dbReference type="InterPro" id="IPR015943">
    <property type="entry name" value="WD40/YVTN_repeat-like_dom_sf"/>
</dbReference>
<dbReference type="PRINTS" id="PR00320">
    <property type="entry name" value="GPROTEINBRPT"/>
</dbReference>
<dbReference type="Gene3D" id="2.130.10.10">
    <property type="entry name" value="YVTN repeat-like/Quinoprotein amine dehydrogenase"/>
    <property type="match status" value="2"/>
</dbReference>
<dbReference type="InterPro" id="IPR036322">
    <property type="entry name" value="WD40_repeat_dom_sf"/>
</dbReference>
<sequence>MYMYLHRYPKDKLSTSLQSSIHTQTNEQTRSTHQSVDFSRTSNGTKSRMASRLTQKTSRSVISQWTSESVRCLSTTPNTISPEQLFYWFTRSWLETEQNDFLRQLIIKLDERQHYFISCVIMQRRYRDFISLLPGNITFRILRYLTLPELSRSRRVTVSVCKTWKSIIDQERDLWKSVIKSKSPHTSDKTQTDWDHFQKERLTIKRNWSMGTAQLTICEGHTERVLCVCGNTTHIATGGLDRKINIWILNNGTLYQTLVGHTKGVWSVKFLSSAILISGSYEGTIKIWNINTGICLRTLISHKGPVWSLACSDVFCLSGSQDRTARLWLLPKCELHATLTGHTSSIFGVDLNQEQNLCATSSADRTVRIWSLTNNRCVKILHASTDDYIMSLTFQYGFIAYAFGVHIIIYRVNVTELRPCHVQKVMETQEHRGRIESVQLLKLNDDDKLPLLVSAGQDGLIKYWDLVNIASQHTYNAHAEDLSKINCLYADRTHIVTVSDDTLVKILDLSSRTHNN</sequence>
<dbReference type="AlphaFoldDB" id="A0A814HWS0"/>
<protein>
    <recommendedName>
        <fullName evidence="6">F-box domain-containing protein</fullName>
    </recommendedName>
</protein>
<dbReference type="OrthoDB" id="5580488at2759"/>
<organism evidence="7 8">
    <name type="scientific">Adineta ricciae</name>
    <name type="common">Rotifer</name>
    <dbReference type="NCBI Taxonomy" id="249248"/>
    <lineage>
        <taxon>Eukaryota</taxon>
        <taxon>Metazoa</taxon>
        <taxon>Spiralia</taxon>
        <taxon>Gnathifera</taxon>
        <taxon>Rotifera</taxon>
        <taxon>Eurotatoria</taxon>
        <taxon>Bdelloidea</taxon>
        <taxon>Adinetida</taxon>
        <taxon>Adinetidae</taxon>
        <taxon>Adineta</taxon>
    </lineage>
</organism>
<evidence type="ECO:0000256" key="1">
    <source>
        <dbReference type="ARBA" id="ARBA00022574"/>
    </source>
</evidence>
<dbReference type="CDD" id="cd00200">
    <property type="entry name" value="WD40"/>
    <property type="match status" value="1"/>
</dbReference>
<keyword evidence="5" id="KW-0812">Transmembrane</keyword>
<evidence type="ECO:0000256" key="5">
    <source>
        <dbReference type="SAM" id="Phobius"/>
    </source>
</evidence>
<name>A0A814HWS0_ADIRI</name>
<dbReference type="PROSITE" id="PS50181">
    <property type="entry name" value="FBOX"/>
    <property type="match status" value="1"/>
</dbReference>
<dbReference type="PANTHER" id="PTHR19848:SF8">
    <property type="entry name" value="F-BOX AND WD REPEAT DOMAIN CONTAINING 7"/>
    <property type="match status" value="1"/>
</dbReference>
<feature type="repeat" description="WD" evidence="3">
    <location>
        <begin position="339"/>
        <end position="380"/>
    </location>
</feature>
<evidence type="ECO:0000313" key="7">
    <source>
        <dbReference type="EMBL" id="CAF1015633.1"/>
    </source>
</evidence>
<comment type="caution">
    <text evidence="7">The sequence shown here is derived from an EMBL/GenBank/DDBJ whole genome shotgun (WGS) entry which is preliminary data.</text>
</comment>
<feature type="transmembrane region" description="Helical" evidence="5">
    <location>
        <begin position="388"/>
        <end position="409"/>
    </location>
</feature>
<dbReference type="EMBL" id="CAJNOJ010000066">
    <property type="protein sequence ID" value="CAF1015633.1"/>
    <property type="molecule type" value="Genomic_DNA"/>
</dbReference>
<dbReference type="InterPro" id="IPR001810">
    <property type="entry name" value="F-box_dom"/>
</dbReference>
<evidence type="ECO:0000313" key="8">
    <source>
        <dbReference type="Proteomes" id="UP000663852"/>
    </source>
</evidence>
<proteinExistence type="predicted"/>